<dbReference type="Pfam" id="PF00989">
    <property type="entry name" value="PAS"/>
    <property type="match status" value="1"/>
</dbReference>
<reference evidence="2" key="2">
    <citation type="submission" date="2023-08" db="EMBL/GenBank/DDBJ databases">
        <title>Vibrio cholerae Outbreaks in Tanzania Exemplify Founder Flush: Simultaneous Increases in Population Size and Genetic Diversity.</title>
        <authorList>
            <person name="Debes A.K."/>
            <person name="Mohammed A."/>
            <person name="Maseke I."/>
            <person name="Almeida M."/>
            <person name="Li S."/>
            <person name="Matimba H."/>
            <person name="Joachim A."/>
            <person name="Mizinduko M."/>
            <person name="Nyanga S."/>
            <person name="Kelly M."/>
            <person name="Kachwamba Y."/>
            <person name="Schaffer A.M."/>
            <person name="Nyanga A.S."/>
            <person name="Mghamba J."/>
            <person name="Mosha F.S."/>
            <person name="Sack D.A."/>
            <person name="Stine O.C."/>
        </authorList>
    </citation>
    <scope>NUCLEOTIDE SEQUENCE</scope>
    <source>
        <strain evidence="2">TDS0091212</strain>
    </source>
</reference>
<gene>
    <name evidence="2" type="ORF">KIN13_03195</name>
</gene>
<dbReference type="Gene3D" id="3.30.450.20">
    <property type="entry name" value="PAS domain"/>
    <property type="match status" value="1"/>
</dbReference>
<reference evidence="2" key="1">
    <citation type="submission" date="2021-05" db="EMBL/GenBank/DDBJ databases">
        <authorList>
            <person name="Stine C."/>
        </authorList>
    </citation>
    <scope>NUCLEOTIDE SEQUENCE</scope>
    <source>
        <strain evidence="2">TDS0091212</strain>
    </source>
</reference>
<evidence type="ECO:0000313" key="2">
    <source>
        <dbReference type="EMBL" id="MBS7672457.1"/>
    </source>
</evidence>
<sequence>KAAPPSVIVNMQADILHMSEGAGRFLRYVTGEVTHNLVTLVHHDLRLDIRTTLFQVQQSNNPVSSRKIRIQREQGPFLVDISARPYRDEATEND</sequence>
<feature type="non-terminal residue" evidence="2">
    <location>
        <position position="94"/>
    </location>
</feature>
<dbReference type="Proteomes" id="UP001196338">
    <property type="component" value="Unassembled WGS sequence"/>
</dbReference>
<dbReference type="InterPro" id="IPR013767">
    <property type="entry name" value="PAS_fold"/>
</dbReference>
<evidence type="ECO:0000259" key="1">
    <source>
        <dbReference type="Pfam" id="PF00989"/>
    </source>
</evidence>
<comment type="caution">
    <text evidence="2">The sequence shown here is derived from an EMBL/GenBank/DDBJ whole genome shotgun (WGS) entry which is preliminary data.</text>
</comment>
<dbReference type="AlphaFoldDB" id="A0AAW4KIL0"/>
<dbReference type="SUPFAM" id="SSF55785">
    <property type="entry name" value="PYP-like sensor domain (PAS domain)"/>
    <property type="match status" value="1"/>
</dbReference>
<dbReference type="InterPro" id="IPR035965">
    <property type="entry name" value="PAS-like_dom_sf"/>
</dbReference>
<accession>A0AAW4KIL0</accession>
<feature type="domain" description="PAS fold" evidence="1">
    <location>
        <begin position="2"/>
        <end position="91"/>
    </location>
</feature>
<organism evidence="2 3">
    <name type="scientific">Vibrio cholerae</name>
    <dbReference type="NCBI Taxonomy" id="666"/>
    <lineage>
        <taxon>Bacteria</taxon>
        <taxon>Pseudomonadati</taxon>
        <taxon>Pseudomonadota</taxon>
        <taxon>Gammaproteobacteria</taxon>
        <taxon>Vibrionales</taxon>
        <taxon>Vibrionaceae</taxon>
        <taxon>Vibrio</taxon>
    </lineage>
</organism>
<protein>
    <submittedName>
        <fullName evidence="2">PAS domain-containing protein</fullName>
    </submittedName>
</protein>
<dbReference type="RefSeq" id="WP_213420765.1">
    <property type="nucleotide sequence ID" value="NZ_JAHBND010000104.1"/>
</dbReference>
<evidence type="ECO:0000313" key="3">
    <source>
        <dbReference type="Proteomes" id="UP001196338"/>
    </source>
</evidence>
<dbReference type="EMBL" id="JAHBND010000104">
    <property type="protein sequence ID" value="MBS7672457.1"/>
    <property type="molecule type" value="Genomic_DNA"/>
</dbReference>
<name>A0AAW4KIL0_VIBCL</name>
<dbReference type="GO" id="GO:0006355">
    <property type="term" value="P:regulation of DNA-templated transcription"/>
    <property type="evidence" value="ECO:0007669"/>
    <property type="project" value="InterPro"/>
</dbReference>
<feature type="non-terminal residue" evidence="2">
    <location>
        <position position="1"/>
    </location>
</feature>
<proteinExistence type="predicted"/>